<feature type="domain" description="AB hydrolase-1" evidence="2">
    <location>
        <begin position="28"/>
        <end position="129"/>
    </location>
</feature>
<dbReference type="GO" id="GO:0016787">
    <property type="term" value="F:hydrolase activity"/>
    <property type="evidence" value="ECO:0007669"/>
    <property type="project" value="UniProtKB-KW"/>
</dbReference>
<dbReference type="EMBL" id="JBHSFK010000015">
    <property type="protein sequence ID" value="MFC4502581.1"/>
    <property type="molecule type" value="Genomic_DNA"/>
</dbReference>
<evidence type="ECO:0000313" key="4">
    <source>
        <dbReference type="Proteomes" id="UP001595839"/>
    </source>
</evidence>
<name>A0ABV9AVR5_9ACTN</name>
<accession>A0ABV9AVR5</accession>
<evidence type="ECO:0000313" key="3">
    <source>
        <dbReference type="EMBL" id="MFC4502581.1"/>
    </source>
</evidence>
<dbReference type="InterPro" id="IPR029058">
    <property type="entry name" value="AB_hydrolase_fold"/>
</dbReference>
<reference evidence="4" key="1">
    <citation type="journal article" date="2019" name="Int. J. Syst. Evol. Microbiol.">
        <title>The Global Catalogue of Microorganisms (GCM) 10K type strain sequencing project: providing services to taxonomists for standard genome sequencing and annotation.</title>
        <authorList>
            <consortium name="The Broad Institute Genomics Platform"/>
            <consortium name="The Broad Institute Genome Sequencing Center for Infectious Disease"/>
            <person name="Wu L."/>
            <person name="Ma J."/>
        </authorList>
    </citation>
    <scope>NUCLEOTIDE SEQUENCE [LARGE SCALE GENOMIC DNA]</scope>
    <source>
        <strain evidence="4">CGMCC 4.7177</strain>
    </source>
</reference>
<dbReference type="Pfam" id="PF00561">
    <property type="entry name" value="Abhydrolase_1"/>
    <property type="match status" value="1"/>
</dbReference>
<dbReference type="PRINTS" id="PR00412">
    <property type="entry name" value="EPOXHYDRLASE"/>
</dbReference>
<keyword evidence="4" id="KW-1185">Reference proteome</keyword>
<evidence type="ECO:0000256" key="1">
    <source>
        <dbReference type="ARBA" id="ARBA00022801"/>
    </source>
</evidence>
<dbReference type="InterPro" id="IPR000073">
    <property type="entry name" value="AB_hydrolase_1"/>
</dbReference>
<dbReference type="PANTHER" id="PTHR43329">
    <property type="entry name" value="EPOXIDE HYDROLASE"/>
    <property type="match status" value="1"/>
</dbReference>
<sequence length="353" mass="38994">MPLSEWEERTVRVNGQRIHLRIAGTSGPIVLMVHGFPESWHSWRHQMDALSDAGYRAVAMDVRGYGRSSKPADVAAYRITESVADCVGVVEALGESSAVIVGHDYGAPVAWASAWTRPDVFRGVVALSVPFGGRGQSGLPGNPFGERRPSEVYRELAGPDMLFYQEYFALPGGVAEQEIEEDVRSWVISGLYSLSADRPLPPELAGADLTSLPPDFLREFVRGAMCVPRTEKFGARLELPEKLPHWIDQDEVDFLVAELEHTGLTGPLNYYRTLDLNWEVLGEYQDSPVTVPALFIGGDRDVTTIWSQEAIARIGEKVHDLRGSVILANCGHWIQQEQPEAVNRELLGFLSGL</sequence>
<organism evidence="3 4">
    <name type="scientific">Streptomyces vulcanius</name>
    <dbReference type="NCBI Taxonomy" id="1441876"/>
    <lineage>
        <taxon>Bacteria</taxon>
        <taxon>Bacillati</taxon>
        <taxon>Actinomycetota</taxon>
        <taxon>Actinomycetes</taxon>
        <taxon>Kitasatosporales</taxon>
        <taxon>Streptomycetaceae</taxon>
        <taxon>Streptomyces</taxon>
    </lineage>
</organism>
<proteinExistence type="predicted"/>
<dbReference type="RefSeq" id="WP_381174749.1">
    <property type="nucleotide sequence ID" value="NZ_JBHSFK010000015.1"/>
</dbReference>
<dbReference type="Gene3D" id="3.40.50.1820">
    <property type="entry name" value="alpha/beta hydrolase"/>
    <property type="match status" value="1"/>
</dbReference>
<keyword evidence="1 3" id="KW-0378">Hydrolase</keyword>
<comment type="caution">
    <text evidence="3">The sequence shown here is derived from an EMBL/GenBank/DDBJ whole genome shotgun (WGS) entry which is preliminary data.</text>
</comment>
<dbReference type="SUPFAM" id="SSF53474">
    <property type="entry name" value="alpha/beta-Hydrolases"/>
    <property type="match status" value="1"/>
</dbReference>
<dbReference type="InterPro" id="IPR000639">
    <property type="entry name" value="Epox_hydrolase-like"/>
</dbReference>
<evidence type="ECO:0000259" key="2">
    <source>
        <dbReference type="Pfam" id="PF00561"/>
    </source>
</evidence>
<gene>
    <name evidence="3" type="ORF">ACFPIH_24210</name>
</gene>
<dbReference type="Proteomes" id="UP001595839">
    <property type="component" value="Unassembled WGS sequence"/>
</dbReference>
<protein>
    <submittedName>
        <fullName evidence="3">Alpha/beta fold hydrolase</fullName>
    </submittedName>
</protein>